<keyword evidence="2" id="KW-1185">Reference proteome</keyword>
<dbReference type="RefSeq" id="WP_213944931.1">
    <property type="nucleotide sequence ID" value="NZ_JAHBGI010000005.1"/>
</dbReference>
<evidence type="ECO:0000313" key="1">
    <source>
        <dbReference type="EMBL" id="MBS9524080.1"/>
    </source>
</evidence>
<dbReference type="EMBL" id="JAHCMY010000003">
    <property type="protein sequence ID" value="MBS9524080.1"/>
    <property type="molecule type" value="Genomic_DNA"/>
</dbReference>
<dbReference type="AlphaFoldDB" id="A0AAP2CHT7"/>
<dbReference type="InterPro" id="IPR045493">
    <property type="entry name" value="DUF6435"/>
</dbReference>
<protein>
    <submittedName>
        <fullName evidence="1">Lacal_2735 family protein</fullName>
    </submittedName>
</protein>
<comment type="caution">
    <text evidence="1">The sequence shown here is derived from an EMBL/GenBank/DDBJ whole genome shotgun (WGS) entry which is preliminary data.</text>
</comment>
<reference evidence="1 2" key="1">
    <citation type="submission" date="2021-05" db="EMBL/GenBank/DDBJ databases">
        <authorList>
            <person name="Zhang Z.D."/>
            <person name="Osman G."/>
        </authorList>
    </citation>
    <scope>NUCLEOTIDE SEQUENCE [LARGE SCALE GENOMIC DNA]</scope>
    <source>
        <strain evidence="1 2">KCTC 32217</strain>
    </source>
</reference>
<gene>
    <name evidence="1" type="ORF">KI659_08645</name>
</gene>
<dbReference type="NCBIfam" id="NF033487">
    <property type="entry name" value="Lacal_2735_fam"/>
    <property type="match status" value="1"/>
</dbReference>
<name>A0AAP2CHT7_9BACT</name>
<proteinExistence type="predicted"/>
<sequence length="58" mass="6685">MLSIFKKKSKIEVLRQKHKSLLEEAFKLSKIDRQKSDEKYAEADAVASELESMKGKTN</sequence>
<evidence type="ECO:0000313" key="2">
    <source>
        <dbReference type="Proteomes" id="UP001319104"/>
    </source>
</evidence>
<dbReference type="Proteomes" id="UP001319104">
    <property type="component" value="Unassembled WGS sequence"/>
</dbReference>
<accession>A0AAP2CHT7</accession>
<organism evidence="1 2">
    <name type="scientific">Litoribacter ruber</name>
    <dbReference type="NCBI Taxonomy" id="702568"/>
    <lineage>
        <taxon>Bacteria</taxon>
        <taxon>Pseudomonadati</taxon>
        <taxon>Bacteroidota</taxon>
        <taxon>Cytophagia</taxon>
        <taxon>Cytophagales</taxon>
        <taxon>Cyclobacteriaceae</taxon>
        <taxon>Litoribacter</taxon>
    </lineage>
</organism>